<keyword evidence="3" id="KW-1185">Reference proteome</keyword>
<comment type="caution">
    <text evidence="2">The sequence shown here is derived from an EMBL/GenBank/DDBJ whole genome shotgun (WGS) entry which is preliminary data.</text>
</comment>
<protein>
    <submittedName>
        <fullName evidence="2">Uncharacterized protein</fullName>
    </submittedName>
</protein>
<reference evidence="2" key="1">
    <citation type="submission" date="2021-02" db="EMBL/GenBank/DDBJ databases">
        <authorList>
            <person name="Dougan E. K."/>
            <person name="Rhodes N."/>
            <person name="Thang M."/>
            <person name="Chan C."/>
        </authorList>
    </citation>
    <scope>NUCLEOTIDE SEQUENCE</scope>
</reference>
<organism evidence="2 3">
    <name type="scientific">Symbiodinium natans</name>
    <dbReference type="NCBI Taxonomy" id="878477"/>
    <lineage>
        <taxon>Eukaryota</taxon>
        <taxon>Sar</taxon>
        <taxon>Alveolata</taxon>
        <taxon>Dinophyceae</taxon>
        <taxon>Suessiales</taxon>
        <taxon>Symbiodiniaceae</taxon>
        <taxon>Symbiodinium</taxon>
    </lineage>
</organism>
<dbReference type="AlphaFoldDB" id="A0A812N303"/>
<accession>A0A812N303</accession>
<name>A0A812N303_9DINO</name>
<sequence>MPEQMKLAFMAISMACLSLQVTGVRPARSSHDEHLSDLALGNRSNRAKLENGDCASDPLSTTVPAFRQVKVPGQCKRTCIDKSDLKVSMGSSVVSGLMNGALLLNPGLAPAKLAIYGGLYFSGAIPDWNQHDFCTQIVSSIVITCPRYQSKGAACPLDTSSRNPHCEAVYKAGLKGKPVGESEFKCAIANWWDACCNVRAAPADSEDSECRNCGQDMYFCTELPG</sequence>
<evidence type="ECO:0000313" key="2">
    <source>
        <dbReference type="EMBL" id="CAE7291366.1"/>
    </source>
</evidence>
<evidence type="ECO:0000313" key="3">
    <source>
        <dbReference type="Proteomes" id="UP000604046"/>
    </source>
</evidence>
<dbReference type="Proteomes" id="UP000604046">
    <property type="component" value="Unassembled WGS sequence"/>
</dbReference>
<proteinExistence type="predicted"/>
<evidence type="ECO:0000256" key="1">
    <source>
        <dbReference type="SAM" id="SignalP"/>
    </source>
</evidence>
<keyword evidence="1" id="KW-0732">Signal</keyword>
<dbReference type="EMBL" id="CAJNDS010001946">
    <property type="protein sequence ID" value="CAE7291366.1"/>
    <property type="molecule type" value="Genomic_DNA"/>
</dbReference>
<feature type="chain" id="PRO_5032593312" evidence="1">
    <location>
        <begin position="24"/>
        <end position="225"/>
    </location>
</feature>
<gene>
    <name evidence="2" type="ORF">SNAT2548_LOCUS15370</name>
</gene>
<feature type="signal peptide" evidence="1">
    <location>
        <begin position="1"/>
        <end position="23"/>
    </location>
</feature>